<comment type="caution">
    <text evidence="4">The sequence shown here is derived from an EMBL/GenBank/DDBJ whole genome shotgun (WGS) entry which is preliminary data.</text>
</comment>
<evidence type="ECO:0000256" key="1">
    <source>
        <dbReference type="ARBA" id="ARBA00022737"/>
    </source>
</evidence>
<organism evidence="4 5">
    <name type="scientific">Lomentospora prolificans</name>
    <dbReference type="NCBI Taxonomy" id="41688"/>
    <lineage>
        <taxon>Eukaryota</taxon>
        <taxon>Fungi</taxon>
        <taxon>Dikarya</taxon>
        <taxon>Ascomycota</taxon>
        <taxon>Pezizomycotina</taxon>
        <taxon>Sordariomycetes</taxon>
        <taxon>Hypocreomycetidae</taxon>
        <taxon>Microascales</taxon>
        <taxon>Microascaceae</taxon>
        <taxon>Lomentospora</taxon>
    </lineage>
</organism>
<dbReference type="GO" id="GO:0004842">
    <property type="term" value="F:ubiquitin-protein transferase activity"/>
    <property type="evidence" value="ECO:0007669"/>
    <property type="project" value="TreeGrafter"/>
</dbReference>
<name>A0A2N3NFE1_9PEZI</name>
<dbReference type="PANTHER" id="PTHR24171">
    <property type="entry name" value="ANKYRIN REPEAT DOMAIN-CONTAINING PROTEIN 39-RELATED"/>
    <property type="match status" value="1"/>
</dbReference>
<dbReference type="EMBL" id="NLAX01000008">
    <property type="protein sequence ID" value="PKS11159.1"/>
    <property type="molecule type" value="Genomic_DNA"/>
</dbReference>
<accession>A0A2N3NFE1</accession>
<keyword evidence="2 3" id="KW-0040">ANK repeat</keyword>
<dbReference type="OrthoDB" id="7464126at2759"/>
<dbReference type="VEuPathDB" id="FungiDB:jhhlp_002920"/>
<sequence length="411" mass="45729">MSFGVGAGDVLLISSLAWKLFKACRDSSSDFKRLSADLISLHAVLLETEDYLREHADLDTSRLNRLNIICNNCRSSLADLEDIVERYESLGTQAQRTWDRVCFGMKDVSDISQRLVSSTTMLSAFNIALINSSTSRIEKRLNKFMAEVQAGLREGSVVTAKDVADTIDSPDVWQELRRELEDIGIGVAVIEENREYISNWLKSALTEGLLEESVPDASYQRKPSIAAASDDSGYGTASSIASLRRTSTVTLSTANDKFEQELQKQRAERPIQEIADYMSVKPTVPRSKAKKRMDVGRLIQKIVTKDREIIQASSDGDIDKVSKLLRVGVDVNTRDQWGWSALSMCAYGGHKAIARLLLDHGADLDNIDVDGDTPTSLATTRGHADLVIMLDEERAVRDLRLRETDSEIPRR</sequence>
<gene>
    <name evidence="4" type="ORF">jhhlp_002920</name>
</gene>
<dbReference type="PROSITE" id="PS50297">
    <property type="entry name" value="ANK_REP_REGION"/>
    <property type="match status" value="1"/>
</dbReference>
<dbReference type="Proteomes" id="UP000233524">
    <property type="component" value="Unassembled WGS sequence"/>
</dbReference>
<reference evidence="4 5" key="1">
    <citation type="journal article" date="2017" name="G3 (Bethesda)">
        <title>First Draft Genome Sequence of the Pathogenic Fungus Lomentospora prolificans (Formerly Scedosporium prolificans).</title>
        <authorList>
            <person name="Luo R."/>
            <person name="Zimin A."/>
            <person name="Workman R."/>
            <person name="Fan Y."/>
            <person name="Pertea G."/>
            <person name="Grossman N."/>
            <person name="Wear M.P."/>
            <person name="Jia B."/>
            <person name="Miller H."/>
            <person name="Casadevall A."/>
            <person name="Timp W."/>
            <person name="Zhang S.X."/>
            <person name="Salzberg S.L."/>
        </authorList>
    </citation>
    <scope>NUCLEOTIDE SEQUENCE [LARGE SCALE GENOMIC DNA]</scope>
    <source>
        <strain evidence="4 5">JHH-5317</strain>
    </source>
</reference>
<evidence type="ECO:0000256" key="2">
    <source>
        <dbReference type="ARBA" id="ARBA00023043"/>
    </source>
</evidence>
<feature type="repeat" description="ANK" evidence="3">
    <location>
        <begin position="337"/>
        <end position="369"/>
    </location>
</feature>
<dbReference type="PROSITE" id="PS50088">
    <property type="entry name" value="ANK_REPEAT"/>
    <property type="match status" value="1"/>
</dbReference>
<evidence type="ECO:0000313" key="5">
    <source>
        <dbReference type="Proteomes" id="UP000233524"/>
    </source>
</evidence>
<keyword evidence="5" id="KW-1185">Reference proteome</keyword>
<dbReference type="InterPro" id="IPR036770">
    <property type="entry name" value="Ankyrin_rpt-contain_sf"/>
</dbReference>
<dbReference type="STRING" id="41688.A0A2N3NFE1"/>
<keyword evidence="1" id="KW-0677">Repeat</keyword>
<dbReference type="SUPFAM" id="SSF48403">
    <property type="entry name" value="Ankyrin repeat"/>
    <property type="match status" value="1"/>
</dbReference>
<dbReference type="AlphaFoldDB" id="A0A2N3NFE1"/>
<dbReference type="SMART" id="SM00248">
    <property type="entry name" value="ANK"/>
    <property type="match status" value="2"/>
</dbReference>
<dbReference type="PANTHER" id="PTHR24171:SF8">
    <property type="entry name" value="BRCA1-ASSOCIATED RING DOMAIN PROTEIN 1"/>
    <property type="match status" value="1"/>
</dbReference>
<evidence type="ECO:0000313" key="4">
    <source>
        <dbReference type="EMBL" id="PKS11159.1"/>
    </source>
</evidence>
<dbReference type="Pfam" id="PF12796">
    <property type="entry name" value="Ank_2"/>
    <property type="match status" value="1"/>
</dbReference>
<proteinExistence type="predicted"/>
<protein>
    <submittedName>
        <fullName evidence="4">Uncharacterized protein</fullName>
    </submittedName>
</protein>
<dbReference type="InterPro" id="IPR002110">
    <property type="entry name" value="Ankyrin_rpt"/>
</dbReference>
<dbReference type="GO" id="GO:0085020">
    <property type="term" value="P:protein K6-linked ubiquitination"/>
    <property type="evidence" value="ECO:0007669"/>
    <property type="project" value="TreeGrafter"/>
</dbReference>
<dbReference type="Gene3D" id="1.25.40.20">
    <property type="entry name" value="Ankyrin repeat-containing domain"/>
    <property type="match status" value="1"/>
</dbReference>
<dbReference type="InParanoid" id="A0A2N3NFE1"/>
<evidence type="ECO:0000256" key="3">
    <source>
        <dbReference type="PROSITE-ProRule" id="PRU00023"/>
    </source>
</evidence>